<gene>
    <name evidence="2" type="ORF">ACFSJG_04650</name>
</gene>
<evidence type="ECO:0000313" key="2">
    <source>
        <dbReference type="EMBL" id="MFD1811493.1"/>
    </source>
</evidence>
<accession>A0ABW4NZ71</accession>
<name>A0ABW4NZ71_9NOCA</name>
<dbReference type="RefSeq" id="WP_378484038.1">
    <property type="nucleotide sequence ID" value="NZ_JBHUFB010000007.1"/>
</dbReference>
<keyword evidence="3" id="KW-1185">Reference proteome</keyword>
<dbReference type="InterPro" id="IPR037401">
    <property type="entry name" value="SnoaL-like"/>
</dbReference>
<reference evidence="3" key="1">
    <citation type="journal article" date="2019" name="Int. J. Syst. Evol. Microbiol.">
        <title>The Global Catalogue of Microorganisms (GCM) 10K type strain sequencing project: providing services to taxonomists for standard genome sequencing and annotation.</title>
        <authorList>
            <consortium name="The Broad Institute Genomics Platform"/>
            <consortium name="The Broad Institute Genome Sequencing Center for Infectious Disease"/>
            <person name="Wu L."/>
            <person name="Ma J."/>
        </authorList>
    </citation>
    <scope>NUCLEOTIDE SEQUENCE [LARGE SCALE GENOMIC DNA]</scope>
    <source>
        <strain evidence="3">DT72</strain>
    </source>
</reference>
<dbReference type="Gene3D" id="3.10.450.50">
    <property type="match status" value="1"/>
</dbReference>
<evidence type="ECO:0000259" key="1">
    <source>
        <dbReference type="Pfam" id="PF13577"/>
    </source>
</evidence>
<comment type="caution">
    <text evidence="2">The sequence shown here is derived from an EMBL/GenBank/DDBJ whole genome shotgun (WGS) entry which is preliminary data.</text>
</comment>
<dbReference type="InterPro" id="IPR032710">
    <property type="entry name" value="NTF2-like_dom_sf"/>
</dbReference>
<proteinExistence type="predicted"/>
<protein>
    <submittedName>
        <fullName evidence="2">Nuclear transport factor 2 family protein</fullName>
    </submittedName>
</protein>
<organism evidence="2 3">
    <name type="scientific">Rhodococcus gannanensis</name>
    <dbReference type="NCBI Taxonomy" id="1960308"/>
    <lineage>
        <taxon>Bacteria</taxon>
        <taxon>Bacillati</taxon>
        <taxon>Actinomycetota</taxon>
        <taxon>Actinomycetes</taxon>
        <taxon>Mycobacteriales</taxon>
        <taxon>Nocardiaceae</taxon>
        <taxon>Rhodococcus</taxon>
    </lineage>
</organism>
<dbReference type="SUPFAM" id="SSF54427">
    <property type="entry name" value="NTF2-like"/>
    <property type="match status" value="1"/>
</dbReference>
<sequence length="177" mass="19845">MTLPGNDATLAPTGDRWSRAELEQAFAGYQRTVETAKETGNWDLFAEMFTEDANYVEHAYGTFAGREEIRPWINRTMTSFPGSHMTAFPALWYTIDEDRGWVICEIDNPMCDPGDGSSHAASNLTILHYAGDGLWSCEEDVYNPMKFLTMAKNWCRAAEAAGTLPDEARRWLAKFGG</sequence>
<dbReference type="Proteomes" id="UP001597286">
    <property type="component" value="Unassembled WGS sequence"/>
</dbReference>
<feature type="domain" description="SnoaL-like" evidence="1">
    <location>
        <begin position="18"/>
        <end position="118"/>
    </location>
</feature>
<dbReference type="Pfam" id="PF13577">
    <property type="entry name" value="SnoaL_4"/>
    <property type="match status" value="1"/>
</dbReference>
<dbReference type="EMBL" id="JBHUFB010000007">
    <property type="protein sequence ID" value="MFD1811493.1"/>
    <property type="molecule type" value="Genomic_DNA"/>
</dbReference>
<evidence type="ECO:0000313" key="3">
    <source>
        <dbReference type="Proteomes" id="UP001597286"/>
    </source>
</evidence>